<keyword evidence="3" id="KW-0658">Purine biosynthesis</keyword>
<comment type="function">
    <text evidence="3">Catalyzes the hydrolysis of 10-formyltetrahydrofolate (formyl-FH4) to formate and tetrahydrofolate (FH4).</text>
</comment>
<dbReference type="GO" id="GO:0008864">
    <property type="term" value="F:formyltetrahydrofolate deformylase activity"/>
    <property type="evidence" value="ECO:0007669"/>
    <property type="project" value="UniProtKB-UniRule"/>
</dbReference>
<dbReference type="InterPro" id="IPR041729">
    <property type="entry name" value="Formyl-FH4-Hydrolase_C"/>
</dbReference>
<dbReference type="UniPathway" id="UPA00074">
    <property type="reaction ID" value="UER00170"/>
</dbReference>
<evidence type="ECO:0000313" key="7">
    <source>
        <dbReference type="Proteomes" id="UP000198963"/>
    </source>
</evidence>
<keyword evidence="2 3" id="KW-0378">Hydrolase</keyword>
<dbReference type="SUPFAM" id="SSF53328">
    <property type="entry name" value="Formyltransferase"/>
    <property type="match status" value="1"/>
</dbReference>
<dbReference type="CDD" id="cd04875">
    <property type="entry name" value="ACT_F4HF-DF"/>
    <property type="match status" value="1"/>
</dbReference>
<dbReference type="Pfam" id="PF00551">
    <property type="entry name" value="Formyl_trans_N"/>
    <property type="match status" value="1"/>
</dbReference>
<dbReference type="SUPFAM" id="SSF55021">
    <property type="entry name" value="ACT-like"/>
    <property type="match status" value="1"/>
</dbReference>
<feature type="active site" evidence="3">
    <location>
        <position position="244"/>
    </location>
</feature>
<evidence type="ECO:0000256" key="3">
    <source>
        <dbReference type="HAMAP-Rule" id="MF_01927"/>
    </source>
</evidence>
<evidence type="ECO:0000256" key="2">
    <source>
        <dbReference type="ARBA" id="ARBA00022801"/>
    </source>
</evidence>
<dbReference type="CDD" id="cd08648">
    <property type="entry name" value="FMT_core_Formyl-FH4-Hydrolase_C"/>
    <property type="match status" value="1"/>
</dbReference>
<proteinExistence type="inferred from homology"/>
<dbReference type="InterPro" id="IPR036477">
    <property type="entry name" value="Formyl_transf_N_sf"/>
</dbReference>
<evidence type="ECO:0000259" key="5">
    <source>
        <dbReference type="PROSITE" id="PS51671"/>
    </source>
</evidence>
<organism evidence="6 7">
    <name type="scientific">Winogradskyella sediminis</name>
    <dbReference type="NCBI Taxonomy" id="1382466"/>
    <lineage>
        <taxon>Bacteria</taxon>
        <taxon>Pseudomonadati</taxon>
        <taxon>Bacteroidota</taxon>
        <taxon>Flavobacteriia</taxon>
        <taxon>Flavobacteriales</taxon>
        <taxon>Flavobacteriaceae</taxon>
        <taxon>Winogradskyella</taxon>
    </lineage>
</organism>
<evidence type="ECO:0000256" key="4">
    <source>
        <dbReference type="NCBIfam" id="TIGR00655"/>
    </source>
</evidence>
<dbReference type="InterPro" id="IPR002376">
    <property type="entry name" value="Formyl_transf_N"/>
</dbReference>
<dbReference type="PANTHER" id="PTHR42706">
    <property type="entry name" value="FORMYLTETRAHYDROFOLATE DEFORMYLASE"/>
    <property type="match status" value="1"/>
</dbReference>
<sequence>MLSILINFINSFKISFMHKITLLIHCADQPNIIASVTNFMASNDGNIVYIDQHVDREQNIFFMRLECEFSLNTFSLEEFKQSFQSVLAEQFQLHWKMYSAERKPKMALFVSKYDHCLYDILGRYNSGELCLEIPFILSNHLDLKPIADSFNIPFYHVPVTKATKHEAEQKQLKLLETHQIDFIVLARYMQIVSETLIDKYPNRIINIHHSFLPAFIGAKPYHSAYKRGVKIIGSTSHYITEELDAGPIIAQDVAHVTHTFSIKDLIAKGRDLEKIVLSNAIKLHANRKVMVYNNKTIIFS</sequence>
<comment type="catalytic activity">
    <reaction evidence="3">
        <text>(6R)-10-formyltetrahydrofolate + H2O = (6S)-5,6,7,8-tetrahydrofolate + formate + H(+)</text>
        <dbReference type="Rhea" id="RHEA:19833"/>
        <dbReference type="ChEBI" id="CHEBI:15377"/>
        <dbReference type="ChEBI" id="CHEBI:15378"/>
        <dbReference type="ChEBI" id="CHEBI:15740"/>
        <dbReference type="ChEBI" id="CHEBI:57453"/>
        <dbReference type="ChEBI" id="CHEBI:195366"/>
        <dbReference type="EC" id="3.5.1.10"/>
    </reaction>
</comment>
<gene>
    <name evidence="3" type="primary">purU</name>
    <name evidence="6" type="ORF">SAMN04489797_0767</name>
</gene>
<keyword evidence="1 3" id="KW-0554">One-carbon metabolism</keyword>
<dbReference type="STRING" id="1249933.SAMN04489797_0767"/>
<feature type="domain" description="ACT" evidence="5">
    <location>
        <begin position="21"/>
        <end position="99"/>
    </location>
</feature>
<dbReference type="NCBIfam" id="NF004684">
    <property type="entry name" value="PRK06027.1"/>
    <property type="match status" value="1"/>
</dbReference>
<evidence type="ECO:0000256" key="1">
    <source>
        <dbReference type="ARBA" id="ARBA00022563"/>
    </source>
</evidence>
<dbReference type="Gene3D" id="3.30.70.260">
    <property type="match status" value="1"/>
</dbReference>
<dbReference type="InterPro" id="IPR045865">
    <property type="entry name" value="ACT-like_dom_sf"/>
</dbReference>
<comment type="similarity">
    <text evidence="3">Belongs to the PurU family.</text>
</comment>
<comment type="pathway">
    <text evidence="3">Purine metabolism; IMP biosynthesis via de novo pathway; formate from 10-formyl-5,6,7,8-tetrahydrofolate: step 1/1.</text>
</comment>
<dbReference type="GO" id="GO:0006730">
    <property type="term" value="P:one-carbon metabolic process"/>
    <property type="evidence" value="ECO:0007669"/>
    <property type="project" value="UniProtKB-KW"/>
</dbReference>
<dbReference type="PROSITE" id="PS51671">
    <property type="entry name" value="ACT"/>
    <property type="match status" value="1"/>
</dbReference>
<protein>
    <recommendedName>
        <fullName evidence="3 4">Formyltetrahydrofolate deformylase</fullName>
        <ecNumber evidence="3 4">3.5.1.10</ecNumber>
    </recommendedName>
    <alternativeName>
        <fullName evidence="3">Formyl-FH(4) hydrolase</fullName>
    </alternativeName>
</protein>
<dbReference type="InterPro" id="IPR004810">
    <property type="entry name" value="PurU"/>
</dbReference>
<evidence type="ECO:0000313" key="6">
    <source>
        <dbReference type="EMBL" id="SDS05701.1"/>
    </source>
</evidence>
<keyword evidence="7" id="KW-1185">Reference proteome</keyword>
<dbReference type="InterPro" id="IPR044074">
    <property type="entry name" value="PurU_ACT"/>
</dbReference>
<dbReference type="EMBL" id="LT629774">
    <property type="protein sequence ID" value="SDS05701.1"/>
    <property type="molecule type" value="Genomic_DNA"/>
</dbReference>
<reference evidence="6 7" key="1">
    <citation type="submission" date="2016-10" db="EMBL/GenBank/DDBJ databases">
        <authorList>
            <person name="Varghese N."/>
            <person name="Submissions S."/>
        </authorList>
    </citation>
    <scope>NUCLEOTIDE SEQUENCE [LARGE SCALE GENOMIC DNA]</scope>
    <source>
        <strain evidence="6 7">RHA_55</strain>
    </source>
</reference>
<dbReference type="EC" id="3.5.1.10" evidence="3 4"/>
<dbReference type="GO" id="GO:0006189">
    <property type="term" value="P:'de novo' IMP biosynthetic process"/>
    <property type="evidence" value="ECO:0007669"/>
    <property type="project" value="UniProtKB-UniRule"/>
</dbReference>
<dbReference type="PIRSF" id="PIRSF036480">
    <property type="entry name" value="FormyFH4_hydr"/>
    <property type="match status" value="1"/>
</dbReference>
<dbReference type="PANTHER" id="PTHR42706:SF1">
    <property type="entry name" value="FORMYLTETRAHYDROFOLATE DEFORMYLASE 2, MITOCHONDRIAL"/>
    <property type="match status" value="1"/>
</dbReference>
<dbReference type="PRINTS" id="PR01575">
    <property type="entry name" value="FFH4HYDRLASE"/>
</dbReference>
<dbReference type="HAMAP" id="MF_01927">
    <property type="entry name" value="PurU"/>
    <property type="match status" value="1"/>
</dbReference>
<accession>A0A1H1P394</accession>
<dbReference type="Gene3D" id="3.40.50.170">
    <property type="entry name" value="Formyl transferase, N-terminal domain"/>
    <property type="match status" value="1"/>
</dbReference>
<dbReference type="NCBIfam" id="TIGR00655">
    <property type="entry name" value="PurU"/>
    <property type="match status" value="1"/>
</dbReference>
<dbReference type="InterPro" id="IPR002912">
    <property type="entry name" value="ACT_dom"/>
</dbReference>
<name>A0A1H1P394_9FLAO</name>
<dbReference type="Proteomes" id="UP000198963">
    <property type="component" value="Chromosome I"/>
</dbReference>
<dbReference type="AlphaFoldDB" id="A0A1H1P394"/>